<dbReference type="PROSITE" id="PS51217">
    <property type="entry name" value="UVRD_HELICASE_CTER"/>
    <property type="match status" value="1"/>
</dbReference>
<dbReference type="GO" id="GO:0000725">
    <property type="term" value="P:recombinational repair"/>
    <property type="evidence" value="ECO:0007669"/>
    <property type="project" value="TreeGrafter"/>
</dbReference>
<dbReference type="GO" id="GO:0003677">
    <property type="term" value="F:DNA binding"/>
    <property type="evidence" value="ECO:0007669"/>
    <property type="project" value="UniProtKB-KW"/>
</dbReference>
<dbReference type="GO" id="GO:0004527">
    <property type="term" value="F:exonuclease activity"/>
    <property type="evidence" value="ECO:0007669"/>
    <property type="project" value="UniProtKB-KW"/>
</dbReference>
<dbReference type="Pfam" id="PF12705">
    <property type="entry name" value="PDDEXK_1"/>
    <property type="match status" value="1"/>
</dbReference>
<evidence type="ECO:0000256" key="15">
    <source>
        <dbReference type="PROSITE-ProRule" id="PRU00560"/>
    </source>
</evidence>
<keyword evidence="5 15" id="KW-0347">Helicase</keyword>
<comment type="caution">
    <text evidence="19">The sequence shown here is derived from an EMBL/GenBank/DDBJ whole genome shotgun (WGS) entry which is preliminary data.</text>
</comment>
<dbReference type="InterPro" id="IPR027417">
    <property type="entry name" value="P-loop_NTPase"/>
</dbReference>
<keyword evidence="3" id="KW-0227">DNA damage</keyword>
<keyword evidence="9" id="KW-0234">DNA repair</keyword>
<dbReference type="Pfam" id="PF00580">
    <property type="entry name" value="UvrD-helicase"/>
    <property type="match status" value="1"/>
</dbReference>
<evidence type="ECO:0000256" key="4">
    <source>
        <dbReference type="ARBA" id="ARBA00022801"/>
    </source>
</evidence>
<dbReference type="GO" id="GO:0043138">
    <property type="term" value="F:3'-5' DNA helicase activity"/>
    <property type="evidence" value="ECO:0007669"/>
    <property type="project" value="UniProtKB-EC"/>
</dbReference>
<evidence type="ECO:0000313" key="20">
    <source>
        <dbReference type="Proteomes" id="UP000239990"/>
    </source>
</evidence>
<dbReference type="SUPFAM" id="SSF52540">
    <property type="entry name" value="P-loop containing nucleoside triphosphate hydrolases"/>
    <property type="match status" value="1"/>
</dbReference>
<evidence type="ECO:0000256" key="6">
    <source>
        <dbReference type="ARBA" id="ARBA00022839"/>
    </source>
</evidence>
<sequence>MADTERLPQDHAARTDALDPTRSFLVQAPAGSGKTELLTDRILALLATVNRPEEIVAITFTRKAASEMHARVLSKLRRGLDAPPEAMHERRSWELARAALARNAEQGWHLLDHPARLAIRTIDSFCAGLVRSMPWLSELGGMPDITDDARAHYEAAARATLDLADDYDAVRVLLKHLDVDVQAAKDALADMLGQRDQWLPLLRHGSDRAGMEAMLAEAIGEDLDALCDAMPLGWADALCGPARLAASHLQDGDDDNKLLALLDWTEELPPDAEMLDQWRAVAHLLLTGTGSLRKTVNKNLGFPAKCAHKEPFVAWLESADGQAAWVRRLHAVRDIPAPHFTDAQWEVLGAQLMTLALAVAQLRLRFADKGEVDFIEIAQRAAAALGSADDPGELLLKLDASIRHLLIDEFQDTSQTQLDLLRTLTSGWQAGDGRSLFLVGDPMQSIYRFRKAEVGLFLEVADIGVGELTPDFLNLTDNFRSQAGIVEWVNRSFAGLLPRRSDAAAGAIAYSPSTAFHEALPDPAVRFHPAWSRAGGTPAEEQAEDIAVGLVRQALIDHKGAKHPVAVLVRARSHLGNLTRRLAQEGIRCRAVDLVPLALRPVVADLVQLVRALSHPADRMAWLSVLRAPYCGLTLTSLQRLFGDDHVTPVPVLLERALRMTPATAPTAAAGASRVVAPARGISASGPQGSLFEADSGAQGGAAQRSLFDASPDGANGASQSALFDANPGAAGSASQSAPLDSASSAVGRVPQGALSEAESPAPEPPLAQALLSPDEFERLRQVAAVLLDKRNASGAMPFAAWVESLWRRLGGPALYAGLSVSNDAESLFQLVERLAPHGAIDPAALDAGISRLFAAPDAADEDDGAVEIMTMHKSKGLQFETVILYGLHRAPRGDQAPLVRFEQSSGRVLFGPVKPRAEVEADPISRYLGAREARRASYEIDRLLYVAATRARKRLHLVGHVSIDEASGQVKAPPSASLLGRLWPCLVTPEPPPLDQQPEPDAADTPEWQGEPLRRVAGDGLTQLAQQSNVLISAGFGTADRGAWGDGTEHPAWQLEAGYDAAIGTLAHAWLARIGQDGVQAWPPQALTDRLPAMRRQLTRAGIPASQADDAAEAVLETLQATLSDERGLWLLSQSGARREWPLIDAAGKVSVIDLALSTEDGWLIVDYKTGRPHPGEPPAAFATRMRQRHGDQLLRYCSQVTSLDGRKAKAALYFPRAKAWIDLHQ</sequence>
<keyword evidence="8" id="KW-0238">DNA-binding</keyword>
<protein>
    <recommendedName>
        <fullName evidence="12">DNA 3'-5' helicase</fullName>
        <ecNumber evidence="12">5.6.2.4</ecNumber>
    </recommendedName>
    <alternativeName>
        <fullName evidence="13">DNA 3'-5' helicase II</fullName>
    </alternativeName>
</protein>
<keyword evidence="7 15" id="KW-0067">ATP-binding</keyword>
<dbReference type="InterPro" id="IPR014017">
    <property type="entry name" value="DNA_helicase_UvrD-like_C"/>
</dbReference>
<dbReference type="EC" id="5.6.2.4" evidence="12"/>
<keyword evidence="4 15" id="KW-0378">Hydrolase</keyword>
<reference evidence="19 20" key="1">
    <citation type="submission" date="2018-02" db="EMBL/GenBank/DDBJ databases">
        <title>Draft Genome of Achromobacter spanius stain 6.</title>
        <authorList>
            <person name="Gunasekera T.S."/>
            <person name="Radwan O."/>
            <person name="Ruiz O.N."/>
        </authorList>
    </citation>
    <scope>NUCLEOTIDE SEQUENCE [LARGE SCALE GENOMIC DNA]</scope>
    <source>
        <strain evidence="19 20">6</strain>
    </source>
</reference>
<comment type="catalytic activity">
    <reaction evidence="11">
        <text>Couples ATP hydrolysis with the unwinding of duplex DNA by translocating in the 3'-5' direction.</text>
        <dbReference type="EC" id="5.6.2.4"/>
    </reaction>
</comment>
<evidence type="ECO:0000256" key="3">
    <source>
        <dbReference type="ARBA" id="ARBA00022763"/>
    </source>
</evidence>
<feature type="binding site" evidence="15">
    <location>
        <begin position="28"/>
        <end position="35"/>
    </location>
    <ligand>
        <name>ATP</name>
        <dbReference type="ChEBI" id="CHEBI:30616"/>
    </ligand>
</feature>
<evidence type="ECO:0000256" key="12">
    <source>
        <dbReference type="ARBA" id="ARBA00034808"/>
    </source>
</evidence>
<evidence type="ECO:0000256" key="5">
    <source>
        <dbReference type="ARBA" id="ARBA00022806"/>
    </source>
</evidence>
<proteinExistence type="predicted"/>
<evidence type="ECO:0000256" key="16">
    <source>
        <dbReference type="SAM" id="MobiDB-lite"/>
    </source>
</evidence>
<evidence type="ECO:0000256" key="8">
    <source>
        <dbReference type="ARBA" id="ARBA00023125"/>
    </source>
</evidence>
<dbReference type="GO" id="GO:0005829">
    <property type="term" value="C:cytosol"/>
    <property type="evidence" value="ECO:0007669"/>
    <property type="project" value="TreeGrafter"/>
</dbReference>
<dbReference type="InterPro" id="IPR011604">
    <property type="entry name" value="PDDEXK-like_dom_sf"/>
</dbReference>
<keyword evidence="1" id="KW-0540">Nuclease</keyword>
<gene>
    <name evidence="19" type="ORF">C4E15_18910</name>
</gene>
<dbReference type="GO" id="GO:0033202">
    <property type="term" value="C:DNA helicase complex"/>
    <property type="evidence" value="ECO:0007669"/>
    <property type="project" value="TreeGrafter"/>
</dbReference>
<dbReference type="Pfam" id="PF13361">
    <property type="entry name" value="UvrD_C"/>
    <property type="match status" value="1"/>
</dbReference>
<dbReference type="InterPro" id="IPR038726">
    <property type="entry name" value="PDDEXK_AddAB-type"/>
</dbReference>
<dbReference type="SUPFAM" id="SSF52980">
    <property type="entry name" value="Restriction endonuclease-like"/>
    <property type="match status" value="1"/>
</dbReference>
<evidence type="ECO:0000256" key="10">
    <source>
        <dbReference type="ARBA" id="ARBA00023235"/>
    </source>
</evidence>
<keyword evidence="2 15" id="KW-0547">Nucleotide-binding</keyword>
<evidence type="ECO:0000313" key="19">
    <source>
        <dbReference type="EMBL" id="PPA74758.1"/>
    </source>
</evidence>
<evidence type="ECO:0000256" key="1">
    <source>
        <dbReference type="ARBA" id="ARBA00022722"/>
    </source>
</evidence>
<dbReference type="Gene3D" id="1.10.486.10">
    <property type="entry name" value="PCRA, domain 4"/>
    <property type="match status" value="1"/>
</dbReference>
<dbReference type="InterPro" id="IPR014016">
    <property type="entry name" value="UvrD-like_ATP-bd"/>
</dbReference>
<evidence type="ECO:0000256" key="13">
    <source>
        <dbReference type="ARBA" id="ARBA00034923"/>
    </source>
</evidence>
<evidence type="ECO:0000259" key="18">
    <source>
        <dbReference type="PROSITE" id="PS51217"/>
    </source>
</evidence>
<dbReference type="InterPro" id="IPR000212">
    <property type="entry name" value="DNA_helicase_UvrD/REP"/>
</dbReference>
<comment type="catalytic activity">
    <reaction evidence="14">
        <text>ATP + H2O = ADP + phosphate + H(+)</text>
        <dbReference type="Rhea" id="RHEA:13065"/>
        <dbReference type="ChEBI" id="CHEBI:15377"/>
        <dbReference type="ChEBI" id="CHEBI:15378"/>
        <dbReference type="ChEBI" id="CHEBI:30616"/>
        <dbReference type="ChEBI" id="CHEBI:43474"/>
        <dbReference type="ChEBI" id="CHEBI:456216"/>
        <dbReference type="EC" id="5.6.2.4"/>
    </reaction>
</comment>
<dbReference type="PROSITE" id="PS51198">
    <property type="entry name" value="UVRD_HELICASE_ATP_BIND"/>
    <property type="match status" value="1"/>
</dbReference>
<name>A0A2S5GP66_9BURK</name>
<feature type="compositionally biased region" description="Low complexity" evidence="16">
    <location>
        <begin position="726"/>
        <end position="739"/>
    </location>
</feature>
<feature type="region of interest" description="Disordered" evidence="16">
    <location>
        <begin position="990"/>
        <end position="1009"/>
    </location>
</feature>
<feature type="domain" description="UvrD-like helicase C-terminal" evidence="18">
    <location>
        <begin position="494"/>
        <end position="877"/>
    </location>
</feature>
<dbReference type="PANTHER" id="PTHR11070:SF2">
    <property type="entry name" value="ATP-DEPENDENT DNA HELICASE SRS2"/>
    <property type="match status" value="1"/>
</dbReference>
<evidence type="ECO:0000256" key="7">
    <source>
        <dbReference type="ARBA" id="ARBA00022840"/>
    </source>
</evidence>
<feature type="domain" description="UvrD-like helicase ATP-binding" evidence="17">
    <location>
        <begin position="7"/>
        <end position="482"/>
    </location>
</feature>
<dbReference type="Gene3D" id="3.90.320.10">
    <property type="match status" value="1"/>
</dbReference>
<keyword evidence="10" id="KW-0413">Isomerase</keyword>
<dbReference type="InterPro" id="IPR011335">
    <property type="entry name" value="Restrct_endonuc-II-like"/>
</dbReference>
<dbReference type="PANTHER" id="PTHR11070">
    <property type="entry name" value="UVRD / RECB / PCRA DNA HELICASE FAMILY MEMBER"/>
    <property type="match status" value="1"/>
</dbReference>
<dbReference type="Gene3D" id="3.40.50.300">
    <property type="entry name" value="P-loop containing nucleotide triphosphate hydrolases"/>
    <property type="match status" value="4"/>
</dbReference>
<evidence type="ECO:0000256" key="11">
    <source>
        <dbReference type="ARBA" id="ARBA00034617"/>
    </source>
</evidence>
<dbReference type="EMBL" id="PREU01000008">
    <property type="protein sequence ID" value="PPA74758.1"/>
    <property type="molecule type" value="Genomic_DNA"/>
</dbReference>
<dbReference type="OrthoDB" id="5905204at2"/>
<organism evidence="19 20">
    <name type="scientific">Achromobacter spanius</name>
    <dbReference type="NCBI Taxonomy" id="217203"/>
    <lineage>
        <taxon>Bacteria</taxon>
        <taxon>Pseudomonadati</taxon>
        <taxon>Pseudomonadota</taxon>
        <taxon>Betaproteobacteria</taxon>
        <taxon>Burkholderiales</taxon>
        <taxon>Alcaligenaceae</taxon>
        <taxon>Achromobacter</taxon>
    </lineage>
</organism>
<accession>A0A2S5GP66</accession>
<feature type="region of interest" description="Disordered" evidence="16">
    <location>
        <begin position="702"/>
        <end position="768"/>
    </location>
</feature>
<dbReference type="AlphaFoldDB" id="A0A2S5GP66"/>
<dbReference type="GO" id="GO:0005524">
    <property type="term" value="F:ATP binding"/>
    <property type="evidence" value="ECO:0007669"/>
    <property type="project" value="UniProtKB-UniRule"/>
</dbReference>
<evidence type="ECO:0000256" key="2">
    <source>
        <dbReference type="ARBA" id="ARBA00022741"/>
    </source>
</evidence>
<dbReference type="Proteomes" id="UP000239990">
    <property type="component" value="Unassembled WGS sequence"/>
</dbReference>
<evidence type="ECO:0000259" key="17">
    <source>
        <dbReference type="PROSITE" id="PS51198"/>
    </source>
</evidence>
<dbReference type="RefSeq" id="WP_104144553.1">
    <property type="nucleotide sequence ID" value="NZ_PREU01000008.1"/>
</dbReference>
<evidence type="ECO:0000256" key="14">
    <source>
        <dbReference type="ARBA" id="ARBA00048988"/>
    </source>
</evidence>
<keyword evidence="6" id="KW-0269">Exonuclease</keyword>
<feature type="compositionally biased region" description="Low complexity" evidence="16">
    <location>
        <begin position="754"/>
        <end position="768"/>
    </location>
</feature>
<evidence type="ECO:0000256" key="9">
    <source>
        <dbReference type="ARBA" id="ARBA00023204"/>
    </source>
</evidence>